<proteinExistence type="predicted"/>
<protein>
    <submittedName>
        <fullName evidence="1">Uncharacterized protein</fullName>
    </submittedName>
</protein>
<organism evidence="1 2">
    <name type="scientific">Psychrobacter sanguinis</name>
    <dbReference type="NCBI Taxonomy" id="861445"/>
    <lineage>
        <taxon>Bacteria</taxon>
        <taxon>Pseudomonadati</taxon>
        <taxon>Pseudomonadota</taxon>
        <taxon>Gammaproteobacteria</taxon>
        <taxon>Moraxellales</taxon>
        <taxon>Moraxellaceae</taxon>
        <taxon>Psychrobacter</taxon>
    </lineage>
</organism>
<reference evidence="1 2" key="1">
    <citation type="journal article" date="2019" name="PLoS ONE">
        <title>Pup mortality in New Zealand sea lions (Phocarctos hookeri) at Enderby Island, Auckland Islands, 2013-18.</title>
        <authorList>
            <person name="Michael S.A."/>
            <person name="Hayman D.T.S."/>
            <person name="Gray R."/>
            <person name="Zhang J."/>
            <person name="Rogers L."/>
            <person name="Roe W.D."/>
        </authorList>
    </citation>
    <scope>NUCLEOTIDE SEQUENCE [LARGE SCALE GENOMIC DNA]</scope>
    <source>
        <strain evidence="1 2">SM868</strain>
    </source>
</reference>
<name>A0A844M371_9GAMM</name>
<dbReference type="EMBL" id="WFKQ01000010">
    <property type="protein sequence ID" value="MUG33140.1"/>
    <property type="molecule type" value="Genomic_DNA"/>
</dbReference>
<dbReference type="AlphaFoldDB" id="A0A844M371"/>
<dbReference type="RefSeq" id="WP_155587579.1">
    <property type="nucleotide sequence ID" value="NZ_WFKQ01000010.1"/>
</dbReference>
<evidence type="ECO:0000313" key="1">
    <source>
        <dbReference type="EMBL" id="MUG33140.1"/>
    </source>
</evidence>
<sequence length="140" mass="16322">MLVFFSAIRRELSFVPDMLVPKDFILLGQSYDWWEDSFLLVVTLTALGSLIYSWRYVVAVLKGVPKWLYAFTGTLLVFQYLGEHHIGFDHNLGVWVEEVSEGIIYLTALIYLWRFKLTEFNQQLQQRLPTAALKSKTLVE</sequence>
<comment type="caution">
    <text evidence="1">The sequence shown here is derived from an EMBL/GenBank/DDBJ whole genome shotgun (WGS) entry which is preliminary data.</text>
</comment>
<evidence type="ECO:0000313" key="2">
    <source>
        <dbReference type="Proteomes" id="UP000442109"/>
    </source>
</evidence>
<keyword evidence="2" id="KW-1185">Reference proteome</keyword>
<gene>
    <name evidence="1" type="ORF">GB996_10070</name>
</gene>
<dbReference type="Proteomes" id="UP000442109">
    <property type="component" value="Unassembled WGS sequence"/>
</dbReference>
<accession>A0A844M371</accession>
<dbReference type="OrthoDB" id="6660564at2"/>